<feature type="transmembrane region" description="Helical" evidence="1">
    <location>
        <begin position="6"/>
        <end position="27"/>
    </location>
</feature>
<gene>
    <name evidence="2" type="ORF">DW927_12035</name>
</gene>
<keyword evidence="1" id="KW-1133">Transmembrane helix</keyword>
<proteinExistence type="predicted"/>
<keyword evidence="1" id="KW-0812">Transmembrane</keyword>
<evidence type="ECO:0000313" key="2">
    <source>
        <dbReference type="EMBL" id="RHA66260.1"/>
    </source>
</evidence>
<organism evidence="2 3">
    <name type="scientific">Roseburia intestinalis</name>
    <dbReference type="NCBI Taxonomy" id="166486"/>
    <lineage>
        <taxon>Bacteria</taxon>
        <taxon>Bacillati</taxon>
        <taxon>Bacillota</taxon>
        <taxon>Clostridia</taxon>
        <taxon>Lachnospirales</taxon>
        <taxon>Lachnospiraceae</taxon>
        <taxon>Roseburia</taxon>
    </lineage>
</organism>
<dbReference type="RefSeq" id="WP_118591750.1">
    <property type="nucleotide sequence ID" value="NZ_QSFP01000013.1"/>
</dbReference>
<name>A0A413SGC9_9FIRM</name>
<accession>A0A413SGC9</accession>
<dbReference type="Proteomes" id="UP000284465">
    <property type="component" value="Unassembled WGS sequence"/>
</dbReference>
<dbReference type="EMBL" id="QSFP01000013">
    <property type="protein sequence ID" value="RHA66260.1"/>
    <property type="molecule type" value="Genomic_DNA"/>
</dbReference>
<sequence>MKKEIISNVFVIVLTAIFILCANFAYYDMTKKIYFELMFINKILSFAIGGNPLPSGGGRSLVNL</sequence>
<dbReference type="AlphaFoldDB" id="A0A413SGC9"/>
<reference evidence="2 3" key="1">
    <citation type="submission" date="2018-08" db="EMBL/GenBank/DDBJ databases">
        <title>A genome reference for cultivated species of the human gut microbiota.</title>
        <authorList>
            <person name="Zou Y."/>
            <person name="Xue W."/>
            <person name="Luo G."/>
        </authorList>
    </citation>
    <scope>NUCLEOTIDE SEQUENCE [LARGE SCALE GENOMIC DNA]</scope>
    <source>
        <strain evidence="2 3">AM43-11</strain>
    </source>
</reference>
<keyword evidence="1" id="KW-0472">Membrane</keyword>
<comment type="caution">
    <text evidence="2">The sequence shown here is derived from an EMBL/GenBank/DDBJ whole genome shotgun (WGS) entry which is preliminary data.</text>
</comment>
<protein>
    <submittedName>
        <fullName evidence="2">Uncharacterized protein</fullName>
    </submittedName>
</protein>
<evidence type="ECO:0000313" key="3">
    <source>
        <dbReference type="Proteomes" id="UP000284465"/>
    </source>
</evidence>
<evidence type="ECO:0000256" key="1">
    <source>
        <dbReference type="SAM" id="Phobius"/>
    </source>
</evidence>